<evidence type="ECO:0000313" key="4">
    <source>
        <dbReference type="EMBL" id="TXL77608.1"/>
    </source>
</evidence>
<keyword evidence="5" id="KW-1185">Reference proteome</keyword>
<evidence type="ECO:0000313" key="5">
    <source>
        <dbReference type="Proteomes" id="UP000321638"/>
    </source>
</evidence>
<dbReference type="InterPro" id="IPR036380">
    <property type="entry name" value="Isochorismatase-like_sf"/>
</dbReference>
<keyword evidence="1 4" id="KW-0378">Hydrolase</keyword>
<proteinExistence type="predicted"/>
<evidence type="ECO:0000259" key="3">
    <source>
        <dbReference type="Pfam" id="PF00857"/>
    </source>
</evidence>
<accession>A0A5C8PQA0</accession>
<dbReference type="OrthoDB" id="7500697at2"/>
<dbReference type="GO" id="GO:0016787">
    <property type="term" value="F:hydrolase activity"/>
    <property type="evidence" value="ECO:0007669"/>
    <property type="project" value="UniProtKB-KW"/>
</dbReference>
<dbReference type="AlphaFoldDB" id="A0A5C8PQA0"/>
<dbReference type="Pfam" id="PF00857">
    <property type="entry name" value="Isochorismatase"/>
    <property type="match status" value="1"/>
</dbReference>
<name>A0A5C8PQA0_9HYPH</name>
<gene>
    <name evidence="4" type="ORF">FHP25_09255</name>
</gene>
<feature type="region of interest" description="Disordered" evidence="2">
    <location>
        <begin position="236"/>
        <end position="265"/>
    </location>
</feature>
<comment type="caution">
    <text evidence="4">The sequence shown here is derived from an EMBL/GenBank/DDBJ whole genome shotgun (WGS) entry which is preliminary data.</text>
</comment>
<feature type="domain" description="Isochorismatase-like" evidence="3">
    <location>
        <begin position="34"/>
        <end position="219"/>
    </location>
</feature>
<evidence type="ECO:0000256" key="1">
    <source>
        <dbReference type="ARBA" id="ARBA00022801"/>
    </source>
</evidence>
<dbReference type="Gene3D" id="3.40.50.850">
    <property type="entry name" value="Isochorismatase-like"/>
    <property type="match status" value="1"/>
</dbReference>
<protein>
    <submittedName>
        <fullName evidence="4">Cysteine hydrolase</fullName>
    </submittedName>
</protein>
<dbReference type="EMBL" id="VDUZ01000008">
    <property type="protein sequence ID" value="TXL77608.1"/>
    <property type="molecule type" value="Genomic_DNA"/>
</dbReference>
<organism evidence="4 5">
    <name type="scientific">Vineibacter terrae</name>
    <dbReference type="NCBI Taxonomy" id="2586908"/>
    <lineage>
        <taxon>Bacteria</taxon>
        <taxon>Pseudomonadati</taxon>
        <taxon>Pseudomonadota</taxon>
        <taxon>Alphaproteobacteria</taxon>
        <taxon>Hyphomicrobiales</taxon>
        <taxon>Vineibacter</taxon>
    </lineage>
</organism>
<dbReference type="CDD" id="cd00431">
    <property type="entry name" value="cysteine_hydrolases"/>
    <property type="match status" value="1"/>
</dbReference>
<dbReference type="SUPFAM" id="SSF52499">
    <property type="entry name" value="Isochorismatase-like hydrolases"/>
    <property type="match status" value="1"/>
</dbReference>
<evidence type="ECO:0000256" key="2">
    <source>
        <dbReference type="SAM" id="MobiDB-lite"/>
    </source>
</evidence>
<sequence>MSVPIWDAYVSEADRQVISRARFGRRMGFGRRPALVVIDCQRYMVGERDASQDLYPSSCGAAGWAAVDQILRLVRAARAAGAPVFFSRFTLDPGGADIGVYGRKRDLLQSPYWCLEGTVGAELVPELGPEPGDMVFVKKKPSGFFGTPLLAYLVDRQVDTVIVCGGATSNCIRATVFDASSYNFRTIVPADAVFDRIQVSHAISLFDMDRQFADVVQTDAVVDVLSRCRDGELPLPLPARAGRGRGPSRSDGRVRSRAGQSMRRG</sequence>
<dbReference type="InterPro" id="IPR000868">
    <property type="entry name" value="Isochorismatase-like_dom"/>
</dbReference>
<reference evidence="4 5" key="1">
    <citation type="submission" date="2019-06" db="EMBL/GenBank/DDBJ databases">
        <title>New taxonomy in bacterial strain CC-CFT640, isolated from vineyard.</title>
        <authorList>
            <person name="Lin S.-Y."/>
            <person name="Tsai C.-F."/>
            <person name="Young C.-C."/>
        </authorList>
    </citation>
    <scope>NUCLEOTIDE SEQUENCE [LARGE SCALE GENOMIC DNA]</scope>
    <source>
        <strain evidence="4 5">CC-CFT640</strain>
    </source>
</reference>
<dbReference type="Proteomes" id="UP000321638">
    <property type="component" value="Unassembled WGS sequence"/>
</dbReference>
<dbReference type="RefSeq" id="WP_147846648.1">
    <property type="nucleotide sequence ID" value="NZ_VDUZ01000008.1"/>
</dbReference>
<dbReference type="InterPro" id="IPR050272">
    <property type="entry name" value="Isochorismatase-like_hydrls"/>
</dbReference>
<dbReference type="PANTHER" id="PTHR43540">
    <property type="entry name" value="PEROXYUREIDOACRYLATE/UREIDOACRYLATE AMIDOHYDROLASE-RELATED"/>
    <property type="match status" value="1"/>
</dbReference>